<dbReference type="EMBL" id="KZ819356">
    <property type="protein sequence ID" value="PWN45177.1"/>
    <property type="molecule type" value="Genomic_DNA"/>
</dbReference>
<dbReference type="GeneID" id="37034867"/>
<dbReference type="FunCoup" id="A0A316W5N2">
    <property type="interactions" value="11"/>
</dbReference>
<dbReference type="PANTHER" id="PTHR15020">
    <property type="entry name" value="FLAVIN REDUCTASE-RELATED"/>
    <property type="match status" value="1"/>
</dbReference>
<dbReference type="InParanoid" id="A0A316W5N2"/>
<protein>
    <submittedName>
        <fullName evidence="2">NAD(P)-binding protein</fullName>
    </submittedName>
</protein>
<reference evidence="2 3" key="1">
    <citation type="journal article" date="2018" name="Mol. Biol. Evol.">
        <title>Broad Genomic Sampling Reveals a Smut Pathogenic Ancestry of the Fungal Clade Ustilaginomycotina.</title>
        <authorList>
            <person name="Kijpornyongpan T."/>
            <person name="Mondo S.J."/>
            <person name="Barry K."/>
            <person name="Sandor L."/>
            <person name="Lee J."/>
            <person name="Lipzen A."/>
            <person name="Pangilinan J."/>
            <person name="LaButti K."/>
            <person name="Hainaut M."/>
            <person name="Henrissat B."/>
            <person name="Grigoriev I.V."/>
            <person name="Spatafora J.W."/>
            <person name="Aime M.C."/>
        </authorList>
    </citation>
    <scope>NUCLEOTIDE SEQUENCE [LARGE SCALE GENOMIC DNA]</scope>
    <source>
        <strain evidence="2 3">MCA 4658</strain>
    </source>
</reference>
<name>A0A316W5N2_9BASI</name>
<keyword evidence="3" id="KW-1185">Reference proteome</keyword>
<dbReference type="Gene3D" id="3.40.50.720">
    <property type="entry name" value="NAD(P)-binding Rossmann-like Domain"/>
    <property type="match status" value="1"/>
</dbReference>
<sequence>MASNPLRIFLIGGHGRVALSFTRQAVSSGHAIISQIRNPDHASDITNFKGSGTVQPLLESVEDLDVNRLKGLFEQHKPNVILWTAGAGGKGGEERTRAVDRDAAIRVFDAIEASGISKSSDFIRFVLLSAIDVRNIETTKPDWYTPEDFEKSAGMRKALPAYMQAKYEADQNLSQRKAFPWTVLRPSTLLNDAGTGQVALAERGRIGISVPRDDVAATLLAISELPVRQADSQMWDLTAGKKDVKSAVENAAQQARSDWVG</sequence>
<organism evidence="2 3">
    <name type="scientific">Ceraceosorus guamensis</name>
    <dbReference type="NCBI Taxonomy" id="1522189"/>
    <lineage>
        <taxon>Eukaryota</taxon>
        <taxon>Fungi</taxon>
        <taxon>Dikarya</taxon>
        <taxon>Basidiomycota</taxon>
        <taxon>Ustilaginomycotina</taxon>
        <taxon>Exobasidiomycetes</taxon>
        <taxon>Ceraceosorales</taxon>
        <taxon>Ceraceosoraceae</taxon>
        <taxon>Ceraceosorus</taxon>
    </lineage>
</organism>
<dbReference type="InterPro" id="IPR016040">
    <property type="entry name" value="NAD(P)-bd_dom"/>
</dbReference>
<evidence type="ECO:0000259" key="1">
    <source>
        <dbReference type="Pfam" id="PF13460"/>
    </source>
</evidence>
<evidence type="ECO:0000313" key="3">
    <source>
        <dbReference type="Proteomes" id="UP000245783"/>
    </source>
</evidence>
<dbReference type="SUPFAM" id="SSF51735">
    <property type="entry name" value="NAD(P)-binding Rossmann-fold domains"/>
    <property type="match status" value="1"/>
</dbReference>
<dbReference type="Proteomes" id="UP000245783">
    <property type="component" value="Unassembled WGS sequence"/>
</dbReference>
<dbReference type="InterPro" id="IPR036291">
    <property type="entry name" value="NAD(P)-bd_dom_sf"/>
</dbReference>
<dbReference type="PANTHER" id="PTHR15020:SF50">
    <property type="entry name" value="UPF0659 PROTEIN YMR090W"/>
    <property type="match status" value="1"/>
</dbReference>
<dbReference type="Pfam" id="PF13460">
    <property type="entry name" value="NAD_binding_10"/>
    <property type="match status" value="1"/>
</dbReference>
<evidence type="ECO:0000313" key="2">
    <source>
        <dbReference type="EMBL" id="PWN45177.1"/>
    </source>
</evidence>
<proteinExistence type="predicted"/>
<dbReference type="OrthoDB" id="10254604at2759"/>
<dbReference type="RefSeq" id="XP_025372337.1">
    <property type="nucleotide sequence ID" value="XM_025512997.1"/>
</dbReference>
<dbReference type="AlphaFoldDB" id="A0A316W5N2"/>
<dbReference type="STRING" id="1522189.A0A316W5N2"/>
<accession>A0A316W5N2</accession>
<feature type="domain" description="NAD(P)-binding" evidence="1">
    <location>
        <begin position="12"/>
        <end position="222"/>
    </location>
</feature>
<gene>
    <name evidence="2" type="ORF">IE81DRAFT_320348</name>
</gene>